<dbReference type="Proteomes" id="UP000245667">
    <property type="component" value="Unassembled WGS sequence"/>
</dbReference>
<dbReference type="RefSeq" id="WP_109648701.1">
    <property type="nucleotide sequence ID" value="NZ_JACWLN010000002.1"/>
</dbReference>
<gene>
    <name evidence="2" type="ORF">HZY62_06935</name>
    <name evidence="3" type="ORF">LX92_00520</name>
</gene>
<dbReference type="EMBL" id="QGGQ01000001">
    <property type="protein sequence ID" value="PWK25777.1"/>
    <property type="molecule type" value="Genomic_DNA"/>
</dbReference>
<proteinExistence type="predicted"/>
<reference evidence="3 4" key="1">
    <citation type="submission" date="2018-05" db="EMBL/GenBank/DDBJ databases">
        <title>Genomic Encyclopedia of Archaeal and Bacterial Type Strains, Phase II (KMG-II): from individual species to whole genera.</title>
        <authorList>
            <person name="Goeker M."/>
        </authorList>
    </citation>
    <scope>NUCLEOTIDE SEQUENCE [LARGE SCALE GENOMIC DNA]</scope>
    <source>
        <strain evidence="3 4">DSM 23514</strain>
    </source>
</reference>
<dbReference type="Proteomes" id="UP000651837">
    <property type="component" value="Unassembled WGS sequence"/>
</dbReference>
<protein>
    <submittedName>
        <fullName evidence="3">Uncharacterized protein</fullName>
    </submittedName>
</protein>
<dbReference type="EMBL" id="JACWLN010000002">
    <property type="protein sequence ID" value="MBD1260315.1"/>
    <property type="molecule type" value="Genomic_DNA"/>
</dbReference>
<reference evidence="2 5" key="2">
    <citation type="submission" date="2020-07" db="EMBL/GenBank/DDBJ databases">
        <title>The draft genome sequence of Maribacter polysiphoniae KCTC 22021.</title>
        <authorList>
            <person name="Mu L."/>
        </authorList>
    </citation>
    <scope>NUCLEOTIDE SEQUENCE [LARGE SCALE GENOMIC DNA]</scope>
    <source>
        <strain evidence="2 5">KCTC 22021</strain>
    </source>
</reference>
<evidence type="ECO:0000256" key="1">
    <source>
        <dbReference type="SAM" id="SignalP"/>
    </source>
</evidence>
<comment type="caution">
    <text evidence="3">The sequence shown here is derived from an EMBL/GenBank/DDBJ whole genome shotgun (WGS) entry which is preliminary data.</text>
</comment>
<evidence type="ECO:0000313" key="5">
    <source>
        <dbReference type="Proteomes" id="UP000651837"/>
    </source>
</evidence>
<dbReference type="OrthoDB" id="610610at2"/>
<organism evidence="3 4">
    <name type="scientific">Maribacter polysiphoniae</name>
    <dbReference type="NCBI Taxonomy" id="429344"/>
    <lineage>
        <taxon>Bacteria</taxon>
        <taxon>Pseudomonadati</taxon>
        <taxon>Bacteroidota</taxon>
        <taxon>Flavobacteriia</taxon>
        <taxon>Flavobacteriales</taxon>
        <taxon>Flavobacteriaceae</taxon>
        <taxon>Maribacter</taxon>
    </lineage>
</organism>
<sequence>MKNNYLYIILFLWCGLLSANATNSPYASTERSRSEGDGDVTHLFGTKDSVTIKKSDSLKTAPLGHTEMSPIMARWQKEKATPVQLTSEVENRKFKSFPELDKYTDGVKDGIIKILSEFTTEYVDQLKANARAKLDNNSKEVLEAGENVFKILEENQNFINIIGGNEVTQLPVGINKSITASSDITLGIVRMEYHPTYTVVDMFAKLNLGELGVENLLFAANNVKISKDGGIYGEARLTLLEDAYVGQNGGQWLFIFKGGKDAKTGKGTGSTYIDIDCEGKVKKIGLNLDVRIAKSVAIPINEDGTHKFPNSIEPGTGESPKDNDTYLGTSFSLETDELGGLLIELNLPMFELKALPNWGFKMENTILDLSDTQNVAGIDFPDIYKNQGLLQGNDNLWRGFHSQEVRVTLPPEFKKKGSEQRISIGARNLFIDNYGVSGDFFATNVLDINEGDASKWQISVDSIGVDLKVNRFIKAGFNGKIVLPISDQNSSGGTLAYKGLISADQFYSVNVEAVEDVSFDVFKAKAKIFNGSYIKLEVENNTFYPEANLTGLMSFNAKQDKEFNELSSESLNDSTDVVDLEFDGLSFQNFKIQTRQRPYLNIEYAGFKDEITLPKVAGFELGFYDISIETDEQDNAVLALNSFVNLDDSGIHGDVRLSVIGELKETDYLKWRYKGIEVSSVEIDVKRKSFEFYGQLDFFKDNPVYGKGFAGDLQLYAEDLGIEVGARGLFGATDDYRYWFVDGHGRPTKDNNKNFTIFDIGGGVYHHMRKAGMNEETTSLSGINYQPDINTSIGFKALGAFEVKNGASFTALAGIEIAFNSQSAGGGVSRVGFYGAAMLIQGKSEGSNPQTPFGTVDEMQQTVASKESSLSNFHELSIDKEGLKYFADNVFPELLTGEELFAAQVAIDLDFRNRAYWGLLDVYLNAGTIRGEGEKNLLGRLEYYNAPEDWYIYVGTPTHRFGLADIPIGPFKAGVNLYFMTGTILPDPAAPPQNVINLLHLSGDELLFGRNFDQELARGTGYAFGAKFELGMGFDWGIVYADVTAGAGFDLMMRDFGDAHCKGKEGPLGMDGWYATGQMYAYLQGQIGAQIKLFGIRKKVPILSAGIAVLAQAQLPNPWFIKGYAGVDIKVLGVVKIHTRLKVIIGEECEIIGKTGLQDIVMISDITPRDGLTNVDVFDAIQVAFNAPVDSEIPFEDNEGRKTYRIGLKEISVKTEGAELQGSFEYNNEKDILIYNTDEILPPEQEITVLVRVSFDEKISGNWVAVTSEGIPVIEEKVVTFTTGDAPRKIPYKNIEFMYPIVDQQYMLPKESNVGFVQLDKGQQYLFGNGFSDELYFIDESGNKTKASFSYNAPEKRLNFSIPNLNNETNYTYALVTLNPGDIEEDQVLSTVEFTKISEDLEISNNTLTGSVSNGAFISRLNFSFKTSKHNTFKQKMRSINTNYTITDLDEYPGTTESIAYVGKITLHAKDYEPFGINDISGTVYTANKPLINYNALMTDKYYTDDIYPLLYQEYPLDRDISVNRNPDILGVPPTRSLSVIETYRTFATNQPNHPMLKTLFPFRWRLPITYYMDYIHLQYTISNRYKPGVDDNKREKYKYLMFTGFPFARKDTYKVEFSYILPNNSTGNSETIDYEKAF</sequence>
<evidence type="ECO:0000313" key="3">
    <source>
        <dbReference type="EMBL" id="PWK25777.1"/>
    </source>
</evidence>
<evidence type="ECO:0000313" key="2">
    <source>
        <dbReference type="EMBL" id="MBD1260315.1"/>
    </source>
</evidence>
<name>A0A316E522_9FLAO</name>
<feature type="chain" id="PRO_5016454738" evidence="1">
    <location>
        <begin position="22"/>
        <end position="1639"/>
    </location>
</feature>
<keyword evidence="5" id="KW-1185">Reference proteome</keyword>
<evidence type="ECO:0000313" key="4">
    <source>
        <dbReference type="Proteomes" id="UP000245667"/>
    </source>
</evidence>
<accession>A0A316E522</accession>
<keyword evidence="1" id="KW-0732">Signal</keyword>
<feature type="signal peptide" evidence="1">
    <location>
        <begin position="1"/>
        <end position="21"/>
    </location>
</feature>